<reference evidence="5" key="1">
    <citation type="submission" date="2023-10" db="EMBL/GenBank/DDBJ databases">
        <authorList>
            <person name="Hackl T."/>
        </authorList>
    </citation>
    <scope>NUCLEOTIDE SEQUENCE</scope>
</reference>
<feature type="transmembrane region" description="Helical" evidence="3">
    <location>
        <begin position="36"/>
        <end position="54"/>
    </location>
</feature>
<dbReference type="Proteomes" id="UP001295740">
    <property type="component" value="Unassembled WGS sequence"/>
</dbReference>
<dbReference type="Pfam" id="PF08031">
    <property type="entry name" value="BBE"/>
    <property type="match status" value="1"/>
</dbReference>
<dbReference type="InterPro" id="IPR021765">
    <property type="entry name" value="UstYa-like"/>
</dbReference>
<keyword evidence="6" id="KW-1185">Reference proteome</keyword>
<keyword evidence="3" id="KW-0472">Membrane</keyword>
<comment type="caution">
    <text evidence="5">The sequence shown here is derived from an EMBL/GenBank/DDBJ whole genome shotgun (WGS) entry which is preliminary data.</text>
</comment>
<evidence type="ECO:0000313" key="5">
    <source>
        <dbReference type="EMBL" id="CAJ2509240.1"/>
    </source>
</evidence>
<dbReference type="AlphaFoldDB" id="A0AAI8VQK6"/>
<evidence type="ECO:0000259" key="4">
    <source>
        <dbReference type="Pfam" id="PF08031"/>
    </source>
</evidence>
<evidence type="ECO:0000256" key="2">
    <source>
        <dbReference type="SAM" id="MobiDB-lite"/>
    </source>
</evidence>
<evidence type="ECO:0000256" key="3">
    <source>
        <dbReference type="SAM" id="Phobius"/>
    </source>
</evidence>
<name>A0AAI8VQK6_9PEZI</name>
<dbReference type="GO" id="GO:0050660">
    <property type="term" value="F:flavin adenine dinucleotide binding"/>
    <property type="evidence" value="ECO:0007669"/>
    <property type="project" value="InterPro"/>
</dbReference>
<feature type="domain" description="Berberine/berberine-like" evidence="4">
    <location>
        <begin position="302"/>
        <end position="344"/>
    </location>
</feature>
<dbReference type="GO" id="GO:0043386">
    <property type="term" value="P:mycotoxin biosynthetic process"/>
    <property type="evidence" value="ECO:0007669"/>
    <property type="project" value="InterPro"/>
</dbReference>
<keyword evidence="3" id="KW-0812">Transmembrane</keyword>
<dbReference type="PANTHER" id="PTHR33365">
    <property type="entry name" value="YALI0B05434P"/>
    <property type="match status" value="1"/>
</dbReference>
<evidence type="ECO:0000313" key="6">
    <source>
        <dbReference type="Proteomes" id="UP001295740"/>
    </source>
</evidence>
<protein>
    <submittedName>
        <fullName evidence="5">Uu.00g142660.m01.CDS01</fullName>
    </submittedName>
</protein>
<dbReference type="GO" id="GO:0016491">
    <property type="term" value="F:oxidoreductase activity"/>
    <property type="evidence" value="ECO:0007669"/>
    <property type="project" value="InterPro"/>
</dbReference>
<gene>
    <name evidence="5" type="ORF">KHLLAP_LOCUS9708</name>
</gene>
<dbReference type="InterPro" id="IPR012951">
    <property type="entry name" value="BBE"/>
</dbReference>
<feature type="region of interest" description="Disordered" evidence="2">
    <location>
        <begin position="1"/>
        <end position="24"/>
    </location>
</feature>
<accession>A0AAI8VQK6</accession>
<sequence>MPYHPLRQSSNDQREDDMSEALPPLRKKLSSHTKRALYITLVFALFLSNAVFVWREVHHLPGPREELPYWGSDRTILKPFHWTTAYSNENKTETSPLWESLFPVGDGLVTLDDGWAAAQKLPASIKRYRSSAESIYFVAAYHQLHCLVYPKLPVVSTLTLNSTNTDISNATFWAGVQTYLAGLDDYTAAGTSSYFVLTAAQGGGLSFRLSPWFAPNMTRAQLEGLTAPLIRELDGLEVSYQLEYNEFTNFLDAWRASFPLETGYSYTDDWRLGSHEERQRISDDFTNVHLKKWRDAAPDSGAYLSEADYMEPGFQQSFWGSRYERLSALKRELDPTGLMYAHLAVGSEDWEAEGTVLGMPSQSGRLCRRE</sequence>
<comment type="similarity">
    <text evidence="1">Belongs to the ustYa family.</text>
</comment>
<organism evidence="5 6">
    <name type="scientific">Anthostomella pinea</name>
    <dbReference type="NCBI Taxonomy" id="933095"/>
    <lineage>
        <taxon>Eukaryota</taxon>
        <taxon>Fungi</taxon>
        <taxon>Dikarya</taxon>
        <taxon>Ascomycota</taxon>
        <taxon>Pezizomycotina</taxon>
        <taxon>Sordariomycetes</taxon>
        <taxon>Xylariomycetidae</taxon>
        <taxon>Xylariales</taxon>
        <taxon>Xylariaceae</taxon>
        <taxon>Anthostomella</taxon>
    </lineage>
</organism>
<dbReference type="PANTHER" id="PTHR33365:SF6">
    <property type="entry name" value="OXIDASE USTYA"/>
    <property type="match status" value="1"/>
</dbReference>
<keyword evidence="3" id="KW-1133">Transmembrane helix</keyword>
<dbReference type="EMBL" id="CAUWAG010000012">
    <property type="protein sequence ID" value="CAJ2509240.1"/>
    <property type="molecule type" value="Genomic_DNA"/>
</dbReference>
<evidence type="ECO:0000256" key="1">
    <source>
        <dbReference type="ARBA" id="ARBA00035112"/>
    </source>
</evidence>
<proteinExistence type="inferred from homology"/>